<dbReference type="Proteomes" id="UP000534286">
    <property type="component" value="Unassembled WGS sequence"/>
</dbReference>
<dbReference type="EMBL" id="JACHJU010000002">
    <property type="protein sequence ID" value="MBB4941725.1"/>
    <property type="molecule type" value="Genomic_DNA"/>
</dbReference>
<organism evidence="1 2">
    <name type="scientific">Streptosporangium album</name>
    <dbReference type="NCBI Taxonomy" id="47479"/>
    <lineage>
        <taxon>Bacteria</taxon>
        <taxon>Bacillati</taxon>
        <taxon>Actinomycetota</taxon>
        <taxon>Actinomycetes</taxon>
        <taxon>Streptosporangiales</taxon>
        <taxon>Streptosporangiaceae</taxon>
        <taxon>Streptosporangium</taxon>
    </lineage>
</organism>
<proteinExistence type="predicted"/>
<gene>
    <name evidence="1" type="ORF">FHR32_006102</name>
</gene>
<name>A0A7W7S0M3_9ACTN</name>
<evidence type="ECO:0000313" key="1">
    <source>
        <dbReference type="EMBL" id="MBB4941725.1"/>
    </source>
</evidence>
<comment type="caution">
    <text evidence="1">The sequence shown here is derived from an EMBL/GenBank/DDBJ whole genome shotgun (WGS) entry which is preliminary data.</text>
</comment>
<dbReference type="AlphaFoldDB" id="A0A7W7S0M3"/>
<accession>A0A7W7S0M3</accession>
<dbReference type="SUPFAM" id="SSF53795">
    <property type="entry name" value="PEP carboxykinase-like"/>
    <property type="match status" value="1"/>
</dbReference>
<reference evidence="1 2" key="1">
    <citation type="submission" date="2020-08" db="EMBL/GenBank/DDBJ databases">
        <title>Sequencing the genomes of 1000 actinobacteria strains.</title>
        <authorList>
            <person name="Klenk H.-P."/>
        </authorList>
    </citation>
    <scope>NUCLEOTIDE SEQUENCE [LARGE SCALE GENOMIC DNA]</scope>
    <source>
        <strain evidence="1 2">DSM 43023</strain>
    </source>
</reference>
<dbReference type="RefSeq" id="WP_184757731.1">
    <property type="nucleotide sequence ID" value="NZ_BAABEK010000064.1"/>
</dbReference>
<evidence type="ECO:0008006" key="3">
    <source>
        <dbReference type="Google" id="ProtNLM"/>
    </source>
</evidence>
<dbReference type="InterPro" id="IPR027417">
    <property type="entry name" value="P-loop_NTPase"/>
</dbReference>
<dbReference type="Gene3D" id="3.40.50.300">
    <property type="entry name" value="P-loop containing nucleotide triphosphate hydrolases"/>
    <property type="match status" value="1"/>
</dbReference>
<evidence type="ECO:0000313" key="2">
    <source>
        <dbReference type="Proteomes" id="UP000534286"/>
    </source>
</evidence>
<sequence>MASEVGSSGAGPERAADLVLDSWRLRVSGDPDLLAGVLAVMAPPCTVDAVAVGAGWTVRVQRDEQDELPCADDVDALFTDRPVLVSPCGGPQLAVVDASDGLLRLLGRYRSGSAAALLEVDRAWRTTRVVVPEAGPGRSWLDWVARLFFSSRMLAGGWRLLHASAVVVDGAAVLFIAGQGGGKSTLAYRACAQFMADDLVMVGPGGIVAGWPTRAAPPVGLTAPEGAGPEREQSVEGTRQRVLFTPHEHRAVLGCAPPTPLGVVVHVTADLDPGGAAGRVAWATPLEAAEVDAVMTRAADVPAQRLYSTDLLGLTGGPSLVRVDRPDLGWDTMLGGAAGARLTLDDLRALPQAPVWEALSVWLPGVKR</sequence>
<protein>
    <recommendedName>
        <fullName evidence="3">HprK-related kinase B</fullName>
    </recommendedName>
</protein>
<keyword evidence="2" id="KW-1185">Reference proteome</keyword>